<dbReference type="Proteomes" id="UP000824782">
    <property type="component" value="Unassembled WGS sequence"/>
</dbReference>
<evidence type="ECO:0000259" key="8">
    <source>
        <dbReference type="PROSITE" id="PS00028"/>
    </source>
</evidence>
<dbReference type="PANTHER" id="PTHR45762:SF21">
    <property type="entry name" value="ZINC FINGER RNA-BINDING PROTEIN"/>
    <property type="match status" value="1"/>
</dbReference>
<evidence type="ECO:0000313" key="9">
    <source>
        <dbReference type="EMBL" id="KAG8572102.1"/>
    </source>
</evidence>
<keyword evidence="3" id="KW-0963">Cytoplasm</keyword>
<keyword evidence="6" id="KW-0539">Nucleus</keyword>
<comment type="caution">
    <text evidence="9">The sequence shown here is derived from an EMBL/GenBank/DDBJ whole genome shotgun (WGS) entry which is preliminary data.</text>
</comment>
<dbReference type="PANTHER" id="PTHR45762">
    <property type="entry name" value="ZINC FINGER RNA-BINDING PROTEIN"/>
    <property type="match status" value="1"/>
</dbReference>
<dbReference type="GO" id="GO:0005737">
    <property type="term" value="C:cytoplasm"/>
    <property type="evidence" value="ECO:0007669"/>
    <property type="project" value="UniProtKB-SubCell"/>
</dbReference>
<feature type="compositionally biased region" description="Polar residues" evidence="7">
    <location>
        <begin position="873"/>
        <end position="884"/>
    </location>
</feature>
<organism evidence="9 10">
    <name type="scientific">Engystomops pustulosus</name>
    <name type="common">Tungara frog</name>
    <name type="synonym">Physalaemus pustulosus</name>
    <dbReference type="NCBI Taxonomy" id="76066"/>
    <lineage>
        <taxon>Eukaryota</taxon>
        <taxon>Metazoa</taxon>
        <taxon>Chordata</taxon>
        <taxon>Craniata</taxon>
        <taxon>Vertebrata</taxon>
        <taxon>Euteleostomi</taxon>
        <taxon>Amphibia</taxon>
        <taxon>Batrachia</taxon>
        <taxon>Anura</taxon>
        <taxon>Neobatrachia</taxon>
        <taxon>Hyloidea</taxon>
        <taxon>Leptodactylidae</taxon>
        <taxon>Leiuperinae</taxon>
        <taxon>Engystomops</taxon>
    </lineage>
</organism>
<feature type="region of interest" description="Disordered" evidence="7">
    <location>
        <begin position="37"/>
        <end position="57"/>
    </location>
</feature>
<feature type="region of interest" description="Disordered" evidence="7">
    <location>
        <begin position="868"/>
        <end position="910"/>
    </location>
</feature>
<evidence type="ECO:0000256" key="5">
    <source>
        <dbReference type="ARBA" id="ARBA00022884"/>
    </source>
</evidence>
<comment type="subcellular location">
    <subcellularLocation>
        <location evidence="2">Cytoplasm</location>
    </subcellularLocation>
    <subcellularLocation>
        <location evidence="1">Nucleus</location>
    </subcellularLocation>
</comment>
<sequence>MLPSASARAGLYNHRLTAPPMGPTVDDPCFIHKTTTKRIQKPSTDGHSSVPNTTTNMQGNVQGNQNQNSKPKFSCSDCTFTCNSSLNYRIHLQNIHHKTNEEAQKMSALNQEDHGKGQAAPNIQPAHVPSTSGGNIAKFQDNNAVPKLTAAAIPSTSVMVQDNKAVPKPITKEFQSFAVKATIVKPAVVRQDTDPGHLSVVQQLEGYTTEKSTVNTQPAQENQKGKAPANIQPAVPIVGGRKLKDYISRVDREPLIGLEYVLEYCCKTRSQIETRYFCELCECDTLLDPMVEHLAGFGHRKLYLAKEYPYVLKAQSNSKEDQSLFIRRMALEIEREEGTKKHMVDVSLWMETMMTLRTADKKMKKKTRWDDDKNDEKRMKKALTFLETFEIESEIEATTVTRLCEKLTANLKFYNTKTKEDALFPARVARAHEVALEMVQNAARQRTPFQNPIQQTSKPQMASRPPGFPENTNFKNKFGMPAGFPGKNFQNVNTKQNMPHIPRVPSMQGPPPMNPLQGPPLIMNPMQGPPLIMNPMQGPPPIMNPMQGPAPMNPMQGHPPMNPMQGHPRMNPMLGPPPMNPMQGPPPMNPMQGNPQKSENTVDIANVAQDTQFFKKLVTLLDAIPQTSSPSDNTQMNSKLLMLKSLLVNQKNIEQEQANQKLMAQITNMVQETISAQNASLNQQLMMMMSAQNSTAMGMQTAPPRNNLMAANNVQLNGNPVMGGAAVVPGIPSSVNMQTNMNSVMPFNQDLESQAYGQMGGTTVDQNTYPAQQDEIPNLSTTSQSYDNFGYGNSVDGKYLAQGTISQQVSGNTLTIKKNEQTPGPYTDVGYESSVYNKKWETSYYGNPPKQVPGTSYGDHTKEPAPYTRVCLSPSSSKNYGSDYNKTRGDLGMQDSTARASSRSYRSTDWDDRENDVHYTKRAKLDMDIRSDKAESYDDQSLKSLGINTAGLPEELLRRIKGKDLFTASAIISEYSERHSGK</sequence>
<reference evidence="9" key="1">
    <citation type="thesis" date="2020" institute="ProQuest LLC" country="789 East Eisenhower Parkway, Ann Arbor, MI, USA">
        <title>Comparative Genomics and Chromosome Evolution.</title>
        <authorList>
            <person name="Mudd A.B."/>
        </authorList>
    </citation>
    <scope>NUCLEOTIDE SEQUENCE</scope>
    <source>
        <strain evidence="9">237g6f4</strain>
        <tissue evidence="9">Blood</tissue>
    </source>
</reference>
<dbReference type="InterPro" id="IPR013087">
    <property type="entry name" value="Znf_C2H2_type"/>
</dbReference>
<accession>A0AAV7BIA4</accession>
<dbReference type="GO" id="GO:0071011">
    <property type="term" value="C:precatalytic spliceosome"/>
    <property type="evidence" value="ECO:0007669"/>
    <property type="project" value="TreeGrafter"/>
</dbReference>
<keyword evidence="4" id="KW-0677">Repeat</keyword>
<dbReference type="GO" id="GO:0003725">
    <property type="term" value="F:double-stranded RNA binding"/>
    <property type="evidence" value="ECO:0007669"/>
    <property type="project" value="TreeGrafter"/>
</dbReference>
<evidence type="ECO:0000313" key="10">
    <source>
        <dbReference type="Proteomes" id="UP000824782"/>
    </source>
</evidence>
<evidence type="ECO:0000256" key="4">
    <source>
        <dbReference type="ARBA" id="ARBA00022737"/>
    </source>
</evidence>
<gene>
    <name evidence="9" type="ORF">GDO81_011910</name>
</gene>
<evidence type="ECO:0000256" key="3">
    <source>
        <dbReference type="ARBA" id="ARBA00022490"/>
    </source>
</evidence>
<dbReference type="AlphaFoldDB" id="A0AAV7BIA4"/>
<protein>
    <recommendedName>
        <fullName evidence="8">C2H2-type domain-containing protein</fullName>
    </recommendedName>
</protein>
<evidence type="ECO:0000256" key="7">
    <source>
        <dbReference type="SAM" id="MobiDB-lite"/>
    </source>
</evidence>
<name>A0AAV7BIA4_ENGPU</name>
<evidence type="ECO:0000256" key="2">
    <source>
        <dbReference type="ARBA" id="ARBA00004496"/>
    </source>
</evidence>
<proteinExistence type="predicted"/>
<dbReference type="PROSITE" id="PS00028">
    <property type="entry name" value="ZINC_FINGER_C2H2_1"/>
    <property type="match status" value="1"/>
</dbReference>
<keyword evidence="5" id="KW-0694">RNA-binding</keyword>
<dbReference type="GO" id="GO:0003727">
    <property type="term" value="F:single-stranded RNA binding"/>
    <property type="evidence" value="ECO:0007669"/>
    <property type="project" value="TreeGrafter"/>
</dbReference>
<feature type="compositionally biased region" description="Polar residues" evidence="7">
    <location>
        <begin position="41"/>
        <end position="51"/>
    </location>
</feature>
<feature type="compositionally biased region" description="Low complexity" evidence="7">
    <location>
        <begin position="896"/>
        <end position="905"/>
    </location>
</feature>
<evidence type="ECO:0000256" key="6">
    <source>
        <dbReference type="ARBA" id="ARBA00023242"/>
    </source>
</evidence>
<keyword evidence="10" id="KW-1185">Reference proteome</keyword>
<feature type="domain" description="C2H2-type" evidence="8">
    <location>
        <begin position="75"/>
        <end position="97"/>
    </location>
</feature>
<dbReference type="EMBL" id="WNYA01000005">
    <property type="protein sequence ID" value="KAG8572102.1"/>
    <property type="molecule type" value="Genomic_DNA"/>
</dbReference>
<evidence type="ECO:0000256" key="1">
    <source>
        <dbReference type="ARBA" id="ARBA00004123"/>
    </source>
</evidence>